<dbReference type="NCBIfam" id="TIGR01720">
    <property type="entry name" value="NRPS-para261"/>
    <property type="match status" value="1"/>
</dbReference>
<proteinExistence type="predicted"/>
<dbReference type="GO" id="GO:0003824">
    <property type="term" value="F:catalytic activity"/>
    <property type="evidence" value="ECO:0007669"/>
    <property type="project" value="InterPro"/>
</dbReference>
<reference evidence="2" key="1">
    <citation type="submission" date="2019-10" db="EMBL/GenBank/DDBJ databases">
        <title>Draft genome sequece of Microseira wollei NIES-4236.</title>
        <authorList>
            <person name="Yamaguchi H."/>
            <person name="Suzuki S."/>
            <person name="Kawachi M."/>
        </authorList>
    </citation>
    <scope>NUCLEOTIDE SEQUENCE</scope>
    <source>
        <strain evidence="2">NIES-4236</strain>
    </source>
</reference>
<dbReference type="EMBL" id="BLAY01000158">
    <property type="protein sequence ID" value="GET42317.1"/>
    <property type="molecule type" value="Genomic_DNA"/>
</dbReference>
<dbReference type="InterPro" id="IPR001242">
    <property type="entry name" value="Condensation_dom"/>
</dbReference>
<dbReference type="GO" id="GO:0008610">
    <property type="term" value="P:lipid biosynthetic process"/>
    <property type="evidence" value="ECO:0007669"/>
    <property type="project" value="UniProtKB-ARBA"/>
</dbReference>
<dbReference type="InterPro" id="IPR023213">
    <property type="entry name" value="CAT-like_dom_sf"/>
</dbReference>
<dbReference type="CDD" id="cd19534">
    <property type="entry name" value="E_NRPS"/>
    <property type="match status" value="1"/>
</dbReference>
<dbReference type="Pfam" id="PF00668">
    <property type="entry name" value="Condensation"/>
    <property type="match status" value="1"/>
</dbReference>
<dbReference type="Gene3D" id="3.30.559.30">
    <property type="entry name" value="Nonribosomal peptide synthetase, condensation domain"/>
    <property type="match status" value="1"/>
</dbReference>
<keyword evidence="3" id="KW-1185">Reference proteome</keyword>
<sequence>MRFACALCKQTEFGWKQEIASPDAEVPLTRLDFSALPEVEQIAALEAAINQLQSSLNLSVGPLMRVAYFDFGVDKPGRLLFVIHHLAIDGVSWRILLEDLSRGEAIDLPPKTTSFQQWSNCLQEYARSASLQQEQNYWLAESRSLVSRLPVDYPEGDNTVASADRVAIALNAEQTQALLQEVPKAYNTQINDVLLAALVMAFAKWTGDRSLLVDLESHGREQIFDNLDLSRTVGWFTSVFPIILKQDSTPGETLKAVKEQLRGVPNRGIGYGILRYLGDDKIAESMKNLPQAEVIFNYLGQFDQTLSESSLFSFARESTGNSRSLEGTRIHLFEIDGLVNGGQLSLSWTYSKNIYQKATVEYLAQNYLEVLQELIAYCQSPDAGGYTPSDFPDVDLNQEELENVLAEIGAS</sequence>
<accession>A0AAV3XHB7</accession>
<dbReference type="InterPro" id="IPR010060">
    <property type="entry name" value="NRPS_synth"/>
</dbReference>
<dbReference type="Proteomes" id="UP001050975">
    <property type="component" value="Unassembled WGS sequence"/>
</dbReference>
<dbReference type="PANTHER" id="PTHR45398">
    <property type="match status" value="1"/>
</dbReference>
<feature type="domain" description="Condensation" evidence="1">
    <location>
        <begin position="20"/>
        <end position="390"/>
    </location>
</feature>
<dbReference type="AlphaFoldDB" id="A0AAV3XHB7"/>
<gene>
    <name evidence="2" type="ORF">MiSe_71330</name>
</gene>
<dbReference type="PANTHER" id="PTHR45398:SF1">
    <property type="entry name" value="ENZYME, PUTATIVE (JCVI)-RELATED"/>
    <property type="match status" value="1"/>
</dbReference>
<evidence type="ECO:0000313" key="2">
    <source>
        <dbReference type="EMBL" id="GET42317.1"/>
    </source>
</evidence>
<name>A0AAV3XHB7_9CYAN</name>
<comment type="caution">
    <text evidence="2">The sequence shown here is derived from an EMBL/GenBank/DDBJ whole genome shotgun (WGS) entry which is preliminary data.</text>
</comment>
<organism evidence="2 3">
    <name type="scientific">Microseira wollei NIES-4236</name>
    <dbReference type="NCBI Taxonomy" id="2530354"/>
    <lineage>
        <taxon>Bacteria</taxon>
        <taxon>Bacillati</taxon>
        <taxon>Cyanobacteriota</taxon>
        <taxon>Cyanophyceae</taxon>
        <taxon>Oscillatoriophycideae</taxon>
        <taxon>Aerosakkonematales</taxon>
        <taxon>Aerosakkonemataceae</taxon>
        <taxon>Microseira</taxon>
    </lineage>
</organism>
<dbReference type="RefSeq" id="WP_264196774.1">
    <property type="nucleotide sequence ID" value="NZ_BLAY01000158.1"/>
</dbReference>
<protein>
    <submittedName>
        <fullName evidence="2">Amino acid adenylation domain-containing protein</fullName>
    </submittedName>
</protein>
<evidence type="ECO:0000313" key="3">
    <source>
        <dbReference type="Proteomes" id="UP001050975"/>
    </source>
</evidence>
<evidence type="ECO:0000259" key="1">
    <source>
        <dbReference type="Pfam" id="PF00668"/>
    </source>
</evidence>
<dbReference type="Gene3D" id="3.30.559.10">
    <property type="entry name" value="Chloramphenicol acetyltransferase-like domain"/>
    <property type="match status" value="1"/>
</dbReference>
<dbReference type="SUPFAM" id="SSF52777">
    <property type="entry name" value="CoA-dependent acyltransferases"/>
    <property type="match status" value="2"/>
</dbReference>